<proteinExistence type="inferred from homology"/>
<keyword evidence="3" id="KW-0378">Hydrolase</keyword>
<name>A0ABZ0RM79_9BACT</name>
<keyword evidence="9" id="KW-1185">Reference proteome</keyword>
<dbReference type="InterPro" id="IPR000917">
    <property type="entry name" value="Sulfatase_N"/>
</dbReference>
<gene>
    <name evidence="8" type="ORF">SH580_00620</name>
</gene>
<dbReference type="Gene3D" id="3.40.720.10">
    <property type="entry name" value="Alkaline Phosphatase, subunit A"/>
    <property type="match status" value="1"/>
</dbReference>
<dbReference type="Pfam" id="PF00884">
    <property type="entry name" value="Sulfatase"/>
    <property type="match status" value="1"/>
</dbReference>
<feature type="chain" id="PRO_5045230511" evidence="6">
    <location>
        <begin position="27"/>
        <end position="476"/>
    </location>
</feature>
<keyword evidence="6" id="KW-0732">Signal</keyword>
<protein>
    <submittedName>
        <fullName evidence="8">Sulfatase-like hydrolase/transferase</fullName>
    </submittedName>
</protein>
<dbReference type="PROSITE" id="PS00523">
    <property type="entry name" value="SULFATASE_1"/>
    <property type="match status" value="1"/>
</dbReference>
<evidence type="ECO:0000256" key="5">
    <source>
        <dbReference type="SAM" id="MobiDB-lite"/>
    </source>
</evidence>
<feature type="domain" description="Sulfatase N-terminal" evidence="7">
    <location>
        <begin position="45"/>
        <end position="359"/>
    </location>
</feature>
<keyword evidence="2" id="KW-0479">Metal-binding</keyword>
<dbReference type="EMBL" id="CP138858">
    <property type="protein sequence ID" value="WPJ96203.1"/>
    <property type="molecule type" value="Genomic_DNA"/>
</dbReference>
<dbReference type="InterPro" id="IPR050738">
    <property type="entry name" value="Sulfatase"/>
</dbReference>
<dbReference type="SUPFAM" id="SSF53649">
    <property type="entry name" value="Alkaline phosphatase-like"/>
    <property type="match status" value="1"/>
</dbReference>
<evidence type="ECO:0000259" key="7">
    <source>
        <dbReference type="Pfam" id="PF00884"/>
    </source>
</evidence>
<evidence type="ECO:0000313" key="9">
    <source>
        <dbReference type="Proteomes" id="UP001324993"/>
    </source>
</evidence>
<dbReference type="RefSeq" id="WP_319833066.1">
    <property type="nucleotide sequence ID" value="NZ_CP138858.1"/>
</dbReference>
<comment type="similarity">
    <text evidence="1">Belongs to the sulfatase family.</text>
</comment>
<feature type="signal peptide" evidence="6">
    <location>
        <begin position="1"/>
        <end position="26"/>
    </location>
</feature>
<evidence type="ECO:0000256" key="4">
    <source>
        <dbReference type="ARBA" id="ARBA00022837"/>
    </source>
</evidence>
<reference evidence="8 9" key="1">
    <citation type="submission" date="2023-11" db="EMBL/GenBank/DDBJ databases">
        <title>Coraliomargarita sp. nov., isolated from marine algae.</title>
        <authorList>
            <person name="Lee J.K."/>
            <person name="Baek J.H."/>
            <person name="Kim J.M."/>
            <person name="Choi D.G."/>
            <person name="Jeon C.O."/>
        </authorList>
    </citation>
    <scope>NUCLEOTIDE SEQUENCE [LARGE SCALE GENOMIC DNA]</scope>
    <source>
        <strain evidence="8 9">J2-16</strain>
    </source>
</reference>
<evidence type="ECO:0000256" key="2">
    <source>
        <dbReference type="ARBA" id="ARBA00022723"/>
    </source>
</evidence>
<evidence type="ECO:0000256" key="6">
    <source>
        <dbReference type="SAM" id="SignalP"/>
    </source>
</evidence>
<evidence type="ECO:0000256" key="3">
    <source>
        <dbReference type="ARBA" id="ARBA00022801"/>
    </source>
</evidence>
<dbReference type="InterPro" id="IPR017850">
    <property type="entry name" value="Alkaline_phosphatase_core_sf"/>
</dbReference>
<evidence type="ECO:0000256" key="1">
    <source>
        <dbReference type="ARBA" id="ARBA00008779"/>
    </source>
</evidence>
<dbReference type="PROSITE" id="PS51257">
    <property type="entry name" value="PROKAR_LIPOPROTEIN"/>
    <property type="match status" value="1"/>
</dbReference>
<keyword evidence="4" id="KW-0106">Calcium</keyword>
<dbReference type="Proteomes" id="UP001324993">
    <property type="component" value="Chromosome"/>
</dbReference>
<dbReference type="Gene3D" id="3.30.1120.10">
    <property type="match status" value="1"/>
</dbReference>
<sequence length="476" mass="52618">MILVKPFYPLTTIVSLLFACVSNVGASTDVHSRGTPTDIELSERPNIIFIFADDWGYGDLGIHGSSFCETPRLDQMAEEGIDFQNFTVNHSVCSPSRTAVMTGQFPARHSVHQHFATVEHHQRAGMPDWLDPEAPMLPRMLKEAGYATAHFGKWHLSNDQVSDAPLPSAYGYDEYGAFNLPSNAGEQMPTTSTCPRAVDFIRRHQDQPFFINLWIHETHTPHYPLPEYLKQFESLEEQQQVYAAVVAEGDAGVGLILDTLKELGLDENTLVIFSSDNGPEWTGQKRETDDASTGPGLGSYFSVGESGGLKGKKRSLYAGGIRVPFIARWPGVIPAGGVDRDSAITAVDLLPTFLSLAGVEAPEDYQADGVDITAALKGEAFKRNKPIFWEWAPAREHPILWPHRGIRYGKWKLLFNEKLGKAELYNIEADWAEANDVAAEHPELVDLLSQQIQSWAATLPTDPPASCFSQSRQPAN</sequence>
<feature type="region of interest" description="Disordered" evidence="5">
    <location>
        <begin position="276"/>
        <end position="297"/>
    </location>
</feature>
<dbReference type="PANTHER" id="PTHR42693">
    <property type="entry name" value="ARYLSULFATASE FAMILY MEMBER"/>
    <property type="match status" value="1"/>
</dbReference>
<evidence type="ECO:0000313" key="8">
    <source>
        <dbReference type="EMBL" id="WPJ96203.1"/>
    </source>
</evidence>
<dbReference type="PANTHER" id="PTHR42693:SF53">
    <property type="entry name" value="ENDO-4-O-SULFATASE"/>
    <property type="match status" value="1"/>
</dbReference>
<accession>A0ABZ0RM79</accession>
<dbReference type="InterPro" id="IPR024607">
    <property type="entry name" value="Sulfatase_CS"/>
</dbReference>
<organism evidence="8 9">
    <name type="scientific">Coraliomargarita algicola</name>
    <dbReference type="NCBI Taxonomy" id="3092156"/>
    <lineage>
        <taxon>Bacteria</taxon>
        <taxon>Pseudomonadati</taxon>
        <taxon>Verrucomicrobiota</taxon>
        <taxon>Opitutia</taxon>
        <taxon>Puniceicoccales</taxon>
        <taxon>Coraliomargaritaceae</taxon>
        <taxon>Coraliomargarita</taxon>
    </lineage>
</organism>